<sequence length="439" mass="48864">MSAPRRSAQCADQFNEILAVNDRLNELKDLDAILDRVLTESRRLTNADAGTIYLLDENKLKFSYVHNDSFMKEGEINKDIYANFSIPLNDESIVGYVAGRGESLNIEDVYDMPGDSPVTFNPAFDKKTGYHTTSMLTVPIKTSQGKVSGIIQLINAKNETGKSISFSHDSQNMLPLFANTASVAIERAIMTRELILRMMQMAELRDPTETGPHVTRVGTYCAEIYHKYAMMKGLAETERKKTKDLIRVASMLHDVGKVGISDKILKKPAKLDNEEFAIMQFHTVYGAKLFVHSTSELDAMSGRIALGHHEKWSGRGYPGKITALTGEVKAMGESLVGEAIPLEARICALADVFDALGSRRSYKPPWPDEKIIGLIKEERGQHFDPDVVDAFLDIFDVITAIRDKYTEDLPEDEKPNPQSAEAKKAAEAQDKERGKDNNA</sequence>
<dbReference type="InterPro" id="IPR037522">
    <property type="entry name" value="HD_GYP_dom"/>
</dbReference>
<protein>
    <submittedName>
        <fullName evidence="3">Metal dependent phosphohydrolase with GAF sensor</fullName>
    </submittedName>
</protein>
<dbReference type="Gene3D" id="1.10.3210.10">
    <property type="entry name" value="Hypothetical protein af1432"/>
    <property type="match status" value="1"/>
</dbReference>
<dbReference type="GO" id="GO:0016787">
    <property type="term" value="F:hydrolase activity"/>
    <property type="evidence" value="ECO:0007669"/>
    <property type="project" value="UniProtKB-KW"/>
</dbReference>
<feature type="domain" description="HD-GYP" evidence="2">
    <location>
        <begin position="188"/>
        <end position="407"/>
    </location>
</feature>
<dbReference type="SUPFAM" id="SSF55781">
    <property type="entry name" value="GAF domain-like"/>
    <property type="match status" value="1"/>
</dbReference>
<evidence type="ECO:0000256" key="1">
    <source>
        <dbReference type="SAM" id="MobiDB-lite"/>
    </source>
</evidence>
<proteinExistence type="predicted"/>
<dbReference type="PANTHER" id="PTHR43155">
    <property type="entry name" value="CYCLIC DI-GMP PHOSPHODIESTERASE PA4108-RELATED"/>
    <property type="match status" value="1"/>
</dbReference>
<dbReference type="InterPro" id="IPR029016">
    <property type="entry name" value="GAF-like_dom_sf"/>
</dbReference>
<dbReference type="SMART" id="SM00065">
    <property type="entry name" value="GAF"/>
    <property type="match status" value="1"/>
</dbReference>
<dbReference type="OrthoDB" id="9769359at2"/>
<dbReference type="Pfam" id="PF13487">
    <property type="entry name" value="HD_5"/>
    <property type="match status" value="1"/>
</dbReference>
<dbReference type="PROSITE" id="PS51832">
    <property type="entry name" value="HD_GYP"/>
    <property type="match status" value="1"/>
</dbReference>
<dbReference type="Pfam" id="PF01590">
    <property type="entry name" value="GAF"/>
    <property type="match status" value="1"/>
</dbReference>
<dbReference type="Proteomes" id="UP000269883">
    <property type="component" value="Chromosome"/>
</dbReference>
<keyword evidence="4" id="KW-1185">Reference proteome</keyword>
<dbReference type="RefSeq" id="WP_126379269.1">
    <property type="nucleotide sequence ID" value="NZ_AP017378.1"/>
</dbReference>
<evidence type="ECO:0000313" key="4">
    <source>
        <dbReference type="Proteomes" id="UP000269883"/>
    </source>
</evidence>
<dbReference type="InterPro" id="IPR003607">
    <property type="entry name" value="HD/PDEase_dom"/>
</dbReference>
<name>A0A2Z6B0C4_9BACT</name>
<dbReference type="Gene3D" id="3.30.450.40">
    <property type="match status" value="1"/>
</dbReference>
<dbReference type="SUPFAM" id="SSF109604">
    <property type="entry name" value="HD-domain/PDEase-like"/>
    <property type="match status" value="1"/>
</dbReference>
<keyword evidence="3" id="KW-0378">Hydrolase</keyword>
<dbReference type="KEGG" id="dfl:DFE_2110"/>
<accession>A0A2Z6B0C4</accession>
<dbReference type="SMART" id="SM00471">
    <property type="entry name" value="HDc"/>
    <property type="match status" value="1"/>
</dbReference>
<dbReference type="PANTHER" id="PTHR43155:SF2">
    <property type="entry name" value="CYCLIC DI-GMP PHOSPHODIESTERASE PA4108"/>
    <property type="match status" value="1"/>
</dbReference>
<gene>
    <name evidence="3" type="ORF">DFE_2110</name>
</gene>
<dbReference type="InterPro" id="IPR003018">
    <property type="entry name" value="GAF"/>
</dbReference>
<organism evidence="3 4">
    <name type="scientific">Desulfovibrio ferrophilus</name>
    <dbReference type="NCBI Taxonomy" id="241368"/>
    <lineage>
        <taxon>Bacteria</taxon>
        <taxon>Pseudomonadati</taxon>
        <taxon>Thermodesulfobacteriota</taxon>
        <taxon>Desulfovibrionia</taxon>
        <taxon>Desulfovibrionales</taxon>
        <taxon>Desulfovibrionaceae</taxon>
        <taxon>Desulfovibrio</taxon>
    </lineage>
</organism>
<reference evidence="3 4" key="1">
    <citation type="journal article" date="2018" name="Sci. Adv.">
        <title>Multi-heme cytochromes provide a pathway for survival in energy-limited environments.</title>
        <authorList>
            <person name="Deng X."/>
            <person name="Dohmae N."/>
            <person name="Nealson K.H."/>
            <person name="Hashimoto K."/>
            <person name="Okamoto A."/>
        </authorList>
    </citation>
    <scope>NUCLEOTIDE SEQUENCE [LARGE SCALE GENOMIC DNA]</scope>
    <source>
        <strain evidence="3 4">IS5</strain>
    </source>
</reference>
<feature type="region of interest" description="Disordered" evidence="1">
    <location>
        <begin position="406"/>
        <end position="439"/>
    </location>
</feature>
<evidence type="ECO:0000313" key="3">
    <source>
        <dbReference type="EMBL" id="BBD08836.1"/>
    </source>
</evidence>
<evidence type="ECO:0000259" key="2">
    <source>
        <dbReference type="PROSITE" id="PS51832"/>
    </source>
</evidence>
<dbReference type="CDD" id="cd00077">
    <property type="entry name" value="HDc"/>
    <property type="match status" value="1"/>
</dbReference>
<dbReference type="EMBL" id="AP017378">
    <property type="protein sequence ID" value="BBD08836.1"/>
    <property type="molecule type" value="Genomic_DNA"/>
</dbReference>
<dbReference type="AlphaFoldDB" id="A0A2Z6B0C4"/>